<evidence type="ECO:0000313" key="3">
    <source>
        <dbReference type="EMBL" id="KAF2409672.1"/>
    </source>
</evidence>
<dbReference type="Proteomes" id="UP000182470">
    <property type="component" value="Chromosome I"/>
</dbReference>
<reference evidence="3 6" key="1">
    <citation type="submission" date="2015-01" db="EMBL/GenBank/DDBJ databases">
        <title>Genome Sequence of Pseudomonas antarctica CMS 35.</title>
        <authorList>
            <person name="Voget S."/>
            <person name="Chow J."/>
            <person name="Daniel R."/>
            <person name="Streit W."/>
        </authorList>
    </citation>
    <scope>NUCLEOTIDE SEQUENCE [LARGE SCALE GENOMIC DNA]</scope>
    <source>
        <strain evidence="3 6">CMS 35</strain>
    </source>
</reference>
<evidence type="ECO:0000313" key="5">
    <source>
        <dbReference type="Proteomes" id="UP000182470"/>
    </source>
</evidence>
<dbReference type="EMBL" id="JXDI01000001">
    <property type="protein sequence ID" value="KAF2409672.1"/>
    <property type="molecule type" value="Genomic_DNA"/>
</dbReference>
<dbReference type="EMBL" id="LT629704">
    <property type="protein sequence ID" value="SDM89421.1"/>
    <property type="molecule type" value="Genomic_DNA"/>
</dbReference>
<keyword evidence="3" id="KW-0238">DNA-binding</keyword>
<evidence type="ECO:0000256" key="2">
    <source>
        <dbReference type="ARBA" id="ARBA00022729"/>
    </source>
</evidence>
<dbReference type="PROSITE" id="PS51257">
    <property type="entry name" value="PROKAR_LIPOPROTEIN"/>
    <property type="match status" value="1"/>
</dbReference>
<dbReference type="Gene3D" id="3.30.1450.10">
    <property type="match status" value="1"/>
</dbReference>
<accession>A0A1G9WYV7</accession>
<dbReference type="Pfam" id="PF08139">
    <property type="entry name" value="LPAM_1"/>
    <property type="match status" value="1"/>
</dbReference>
<proteinExistence type="predicted"/>
<dbReference type="InterPro" id="IPR012640">
    <property type="entry name" value="Membr_lipoprot_lipid_attach_CS"/>
</dbReference>
<dbReference type="OrthoDB" id="7016675at2"/>
<gene>
    <name evidence="3" type="ORF">PSAN_20870</name>
    <name evidence="4" type="ORF">SAMN04490179_1457</name>
</gene>
<dbReference type="GO" id="GO:0003677">
    <property type="term" value="F:DNA binding"/>
    <property type="evidence" value="ECO:0007669"/>
    <property type="project" value="UniProtKB-KW"/>
</dbReference>
<keyword evidence="2" id="KW-0732">Signal</keyword>
<name>A0A1G9WYV7_9PSED</name>
<reference evidence="4 5" key="2">
    <citation type="submission" date="2016-10" db="EMBL/GenBank/DDBJ databases">
        <authorList>
            <person name="de Groot N.N."/>
        </authorList>
    </citation>
    <scope>NUCLEOTIDE SEQUENCE [LARGE SCALE GENOMIC DNA]</scope>
    <source>
        <strain evidence="4 5">BS2772</strain>
    </source>
</reference>
<protein>
    <recommendedName>
        <fullName evidence="1">Type IV secretion system putative lipoprotein virB7</fullName>
    </recommendedName>
</protein>
<organism evidence="4 5">
    <name type="scientific">Pseudomonas antarctica</name>
    <dbReference type="NCBI Taxonomy" id="219572"/>
    <lineage>
        <taxon>Bacteria</taxon>
        <taxon>Pseudomonadati</taxon>
        <taxon>Pseudomonadota</taxon>
        <taxon>Gammaproteobacteria</taxon>
        <taxon>Pseudomonadales</taxon>
        <taxon>Pseudomonadaceae</taxon>
        <taxon>Pseudomonas</taxon>
    </lineage>
</organism>
<keyword evidence="6" id="KW-1185">Reference proteome</keyword>
<sequence length="119" mass="13044">MRRLIFGISTALLLTGCNTLEGVSTLMNFSDHPVAAKAAEGSRATKQDILAIQQPKRITPVRNGSSQCFDYELENKGKKKDLYVSFTDTGTVNAYGYITCAEAIKGGYLNSNEPSRQIY</sequence>
<evidence type="ECO:0000256" key="1">
    <source>
        <dbReference type="ARBA" id="ARBA00017922"/>
    </source>
</evidence>
<evidence type="ECO:0000313" key="4">
    <source>
        <dbReference type="EMBL" id="SDM89421.1"/>
    </source>
</evidence>
<dbReference type="InterPro" id="IPR037873">
    <property type="entry name" value="BamE-like"/>
</dbReference>
<dbReference type="Proteomes" id="UP000748067">
    <property type="component" value="Unassembled WGS sequence"/>
</dbReference>
<evidence type="ECO:0000313" key="6">
    <source>
        <dbReference type="Proteomes" id="UP000748067"/>
    </source>
</evidence>
<dbReference type="AlphaFoldDB" id="A0A1G9WYV7"/>
<keyword evidence="4" id="KW-0449">Lipoprotein</keyword>